<dbReference type="EMBL" id="LZEY01000017">
    <property type="protein sequence ID" value="OBU09892.1"/>
    <property type="molecule type" value="Genomic_DNA"/>
</dbReference>
<name>A0A1B8HKU5_9GAMM</name>
<accession>A0A1B8HKU5</accession>
<evidence type="ECO:0000313" key="2">
    <source>
        <dbReference type="Proteomes" id="UP000092377"/>
    </source>
</evidence>
<comment type="caution">
    <text evidence="1">The sequence shown here is derived from an EMBL/GenBank/DDBJ whole genome shotgun (WGS) entry which is preliminary data.</text>
</comment>
<dbReference type="InterPro" id="IPR038765">
    <property type="entry name" value="Papain-like_cys_pep_sf"/>
</dbReference>
<evidence type="ECO:0000313" key="1">
    <source>
        <dbReference type="EMBL" id="OBU09892.1"/>
    </source>
</evidence>
<dbReference type="SUPFAM" id="SSF54001">
    <property type="entry name" value="Cysteine proteinases"/>
    <property type="match status" value="1"/>
</dbReference>
<sequence>MTLKNSRVCAVSEDDFIASVIGKPWVNRAADMAQMDCWGLIVLYQRHVCGRNIHIPSGYGAGAEFAGCFDEIMPYWTEVSLPSDGVMVAGYYGDHPVHVGIVVGDKVLHSRGENGCVTLDRLITLKRLYTRIEYYEYSGN</sequence>
<reference evidence="2" key="1">
    <citation type="submission" date="2016-06" db="EMBL/GenBank/DDBJ databases">
        <authorList>
            <person name="Butler K."/>
        </authorList>
    </citation>
    <scope>NUCLEOTIDE SEQUENCE [LARGE SCALE GENOMIC DNA]</scope>
    <source>
        <strain evidence="2">GCSL-Mp20</strain>
    </source>
</reference>
<dbReference type="AlphaFoldDB" id="A0A1B8HKU5"/>
<proteinExistence type="predicted"/>
<dbReference type="Proteomes" id="UP000092377">
    <property type="component" value="Unassembled WGS sequence"/>
</dbReference>
<dbReference type="Gene3D" id="3.90.1720.10">
    <property type="entry name" value="endopeptidase domain like (from Nostoc punctiforme)"/>
    <property type="match status" value="1"/>
</dbReference>
<organism evidence="1 2">
    <name type="scientific">Morganella psychrotolerans</name>
    <dbReference type="NCBI Taxonomy" id="368603"/>
    <lineage>
        <taxon>Bacteria</taxon>
        <taxon>Pseudomonadati</taxon>
        <taxon>Pseudomonadota</taxon>
        <taxon>Gammaproteobacteria</taxon>
        <taxon>Enterobacterales</taxon>
        <taxon>Morganellaceae</taxon>
        <taxon>Morganella</taxon>
    </lineage>
</organism>
<gene>
    <name evidence="1" type="ORF">AYY18_18960</name>
</gene>
<protein>
    <recommendedName>
        <fullName evidence="3">NlpC/P60 domain-containing protein</fullName>
    </recommendedName>
</protein>
<evidence type="ECO:0008006" key="3">
    <source>
        <dbReference type="Google" id="ProtNLM"/>
    </source>
</evidence>
<keyword evidence="2" id="KW-1185">Reference proteome</keyword>